<evidence type="ECO:0000313" key="3">
    <source>
        <dbReference type="Proteomes" id="UP001374803"/>
    </source>
</evidence>
<protein>
    <submittedName>
        <fullName evidence="2">VOC family protein</fullName>
    </submittedName>
</protein>
<dbReference type="InterPro" id="IPR037523">
    <property type="entry name" value="VOC_core"/>
</dbReference>
<organism evidence="2 3">
    <name type="scientific">Pendulispora rubella</name>
    <dbReference type="NCBI Taxonomy" id="2741070"/>
    <lineage>
        <taxon>Bacteria</taxon>
        <taxon>Pseudomonadati</taxon>
        <taxon>Myxococcota</taxon>
        <taxon>Myxococcia</taxon>
        <taxon>Myxococcales</taxon>
        <taxon>Sorangiineae</taxon>
        <taxon>Pendulisporaceae</taxon>
        <taxon>Pendulispora</taxon>
    </lineage>
</organism>
<dbReference type="Gene3D" id="3.30.720.110">
    <property type="match status" value="1"/>
</dbReference>
<keyword evidence="3" id="KW-1185">Reference proteome</keyword>
<dbReference type="SUPFAM" id="SSF54593">
    <property type="entry name" value="Glyoxalase/Bleomycin resistance protein/Dihydroxybiphenyl dioxygenase"/>
    <property type="match status" value="1"/>
</dbReference>
<dbReference type="Pfam" id="PF00903">
    <property type="entry name" value="Glyoxalase"/>
    <property type="match status" value="1"/>
</dbReference>
<name>A0ABZ2KVA5_9BACT</name>
<evidence type="ECO:0000313" key="2">
    <source>
        <dbReference type="EMBL" id="WXB02618.1"/>
    </source>
</evidence>
<dbReference type="InterPro" id="IPR029068">
    <property type="entry name" value="Glyas_Bleomycin-R_OHBP_Dase"/>
</dbReference>
<sequence>MKITSYYPVVLTDDVAKTATFYVTHFGFEPLFESAWYVHLRSTFAANVNLGIVQYDHETVPPEGRVKSALLLNFEVDDPDEVYARVEQAGLPILRTLRDEPFGQRHFITADPNGVMIDVIKPIPPSAEFAAQYADEALPR</sequence>
<dbReference type="RefSeq" id="WP_394832246.1">
    <property type="nucleotide sequence ID" value="NZ_CP089929.1"/>
</dbReference>
<dbReference type="Proteomes" id="UP001374803">
    <property type="component" value="Chromosome"/>
</dbReference>
<dbReference type="InterPro" id="IPR004360">
    <property type="entry name" value="Glyas_Fos-R_dOase_dom"/>
</dbReference>
<reference evidence="2" key="1">
    <citation type="submission" date="2021-12" db="EMBL/GenBank/DDBJ databases">
        <title>Discovery of the Pendulisporaceae a myxobacterial family with distinct sporulation behavior and unique specialized metabolism.</title>
        <authorList>
            <person name="Garcia R."/>
            <person name="Popoff A."/>
            <person name="Bader C.D."/>
            <person name="Loehr J."/>
            <person name="Walesch S."/>
            <person name="Walt C."/>
            <person name="Boldt J."/>
            <person name="Bunk B."/>
            <person name="Haeckl F.J.F.P.J."/>
            <person name="Gunesch A.P."/>
            <person name="Birkelbach J."/>
            <person name="Nuebel U."/>
            <person name="Pietschmann T."/>
            <person name="Bach T."/>
            <person name="Mueller R."/>
        </authorList>
    </citation>
    <scope>NUCLEOTIDE SEQUENCE</scope>
    <source>
        <strain evidence="2">MSr11367</strain>
    </source>
</reference>
<feature type="domain" description="VOC" evidence="1">
    <location>
        <begin position="4"/>
        <end position="122"/>
    </location>
</feature>
<dbReference type="EMBL" id="CP089983">
    <property type="protein sequence ID" value="WXB02618.1"/>
    <property type="molecule type" value="Genomic_DNA"/>
</dbReference>
<evidence type="ECO:0000259" key="1">
    <source>
        <dbReference type="PROSITE" id="PS51819"/>
    </source>
</evidence>
<gene>
    <name evidence="2" type="ORF">LVJ94_37595</name>
</gene>
<dbReference type="PROSITE" id="PS51819">
    <property type="entry name" value="VOC"/>
    <property type="match status" value="1"/>
</dbReference>
<dbReference type="Gene3D" id="3.30.720.120">
    <property type="match status" value="1"/>
</dbReference>
<accession>A0ABZ2KVA5</accession>
<proteinExistence type="predicted"/>